<dbReference type="GeneID" id="100638103"/>
<evidence type="ECO:0000256" key="7">
    <source>
        <dbReference type="SAM" id="MobiDB-lite"/>
    </source>
</evidence>
<dbReference type="Pfam" id="PF13832">
    <property type="entry name" value="zf-HC5HC2H_2"/>
    <property type="match status" value="1"/>
</dbReference>
<keyword evidence="4" id="KW-0862">Zinc</keyword>
<dbReference type="InterPro" id="IPR013083">
    <property type="entry name" value="Znf_RING/FYVE/PHD"/>
</dbReference>
<dbReference type="PROSITE" id="PS50016">
    <property type="entry name" value="ZF_PHD_2"/>
    <property type="match status" value="1"/>
</dbReference>
<evidence type="ECO:0000256" key="1">
    <source>
        <dbReference type="ARBA" id="ARBA00022723"/>
    </source>
</evidence>
<evidence type="ECO:0000256" key="3">
    <source>
        <dbReference type="ARBA" id="ARBA00022771"/>
    </source>
</evidence>
<reference evidence="11" key="1">
    <citation type="journal article" date="2010" name="Nature">
        <title>The Amphimedon queenslandica genome and the evolution of animal complexity.</title>
        <authorList>
            <person name="Srivastava M."/>
            <person name="Simakov O."/>
            <person name="Chapman J."/>
            <person name="Fahey B."/>
            <person name="Gauthier M.E."/>
            <person name="Mitros T."/>
            <person name="Richards G.S."/>
            <person name="Conaco C."/>
            <person name="Dacre M."/>
            <person name="Hellsten U."/>
            <person name="Larroux C."/>
            <person name="Putnam N.H."/>
            <person name="Stanke M."/>
            <person name="Adamska M."/>
            <person name="Darling A."/>
            <person name="Degnan S.M."/>
            <person name="Oakley T.H."/>
            <person name="Plachetzki D.C."/>
            <person name="Zhai Y."/>
            <person name="Adamski M."/>
            <person name="Calcino A."/>
            <person name="Cummins S.F."/>
            <person name="Goodstein D.M."/>
            <person name="Harris C."/>
            <person name="Jackson D.J."/>
            <person name="Leys S.P."/>
            <person name="Shu S."/>
            <person name="Woodcroft B.J."/>
            <person name="Vervoort M."/>
            <person name="Kosik K.S."/>
            <person name="Manning G."/>
            <person name="Degnan B.M."/>
            <person name="Rokhsar D.S."/>
        </authorList>
    </citation>
    <scope>NUCLEOTIDE SEQUENCE [LARGE SCALE GENOMIC DNA]</scope>
</reference>
<dbReference type="CDD" id="cd15573">
    <property type="entry name" value="PHD_JADE"/>
    <property type="match status" value="1"/>
</dbReference>
<evidence type="ECO:0008006" key="12">
    <source>
        <dbReference type="Google" id="ProtNLM"/>
    </source>
</evidence>
<keyword evidence="1" id="KW-0479">Metal-binding</keyword>
<reference evidence="10" key="2">
    <citation type="submission" date="2024-06" db="UniProtKB">
        <authorList>
            <consortium name="EnsemblMetazoa"/>
        </authorList>
    </citation>
    <scope>IDENTIFICATION</scope>
</reference>
<dbReference type="InterPro" id="IPR019787">
    <property type="entry name" value="Znf_PHD-finger"/>
</dbReference>
<feature type="region of interest" description="Disordered" evidence="7">
    <location>
        <begin position="1"/>
        <end position="26"/>
    </location>
</feature>
<dbReference type="InterPro" id="IPR050701">
    <property type="entry name" value="Histone_Mod_Regulator"/>
</dbReference>
<dbReference type="GO" id="GO:0008270">
    <property type="term" value="F:zinc ion binding"/>
    <property type="evidence" value="ECO:0007669"/>
    <property type="project" value="UniProtKB-KW"/>
</dbReference>
<evidence type="ECO:0000256" key="4">
    <source>
        <dbReference type="ARBA" id="ARBA00022833"/>
    </source>
</evidence>
<dbReference type="InterPro" id="IPR011011">
    <property type="entry name" value="Znf_FYVE_PHD"/>
</dbReference>
<dbReference type="Proteomes" id="UP000007879">
    <property type="component" value="Unassembled WGS sequence"/>
</dbReference>
<dbReference type="EnsemblMetazoa" id="XM_020001317.1">
    <property type="protein sequence ID" value="XP_019856876.1"/>
    <property type="gene ID" value="LOC100638103"/>
</dbReference>
<protein>
    <recommendedName>
        <fullName evidence="12">PHD-type domain-containing protein</fullName>
    </recommendedName>
</protein>
<keyword evidence="3 6" id="KW-0863">Zinc-finger</keyword>
<evidence type="ECO:0000313" key="10">
    <source>
        <dbReference type="EnsemblMetazoa" id="XP_019856876.1"/>
    </source>
</evidence>
<dbReference type="FunFam" id="3.30.40.10:FF:000004">
    <property type="entry name" value="Jade family PHD finger 2"/>
    <property type="match status" value="1"/>
</dbReference>
<dbReference type="KEGG" id="aqu:100638103"/>
<dbReference type="PANTHER" id="PTHR13793:SF160">
    <property type="entry name" value="PHD FINGER PROTEIN RHINOCEROS"/>
    <property type="match status" value="1"/>
</dbReference>
<dbReference type="InterPro" id="IPR001965">
    <property type="entry name" value="Znf_PHD"/>
</dbReference>
<dbReference type="SMART" id="SM00249">
    <property type="entry name" value="PHD"/>
    <property type="match status" value="1"/>
</dbReference>
<evidence type="ECO:0000256" key="5">
    <source>
        <dbReference type="ARBA" id="ARBA00038371"/>
    </source>
</evidence>
<dbReference type="PROSITE" id="PS51805">
    <property type="entry name" value="EPHD"/>
    <property type="match status" value="1"/>
</dbReference>
<dbReference type="GO" id="GO:0006357">
    <property type="term" value="P:regulation of transcription by RNA polymerase II"/>
    <property type="evidence" value="ECO:0007669"/>
    <property type="project" value="TreeGrafter"/>
</dbReference>
<proteinExistence type="inferred from homology"/>
<keyword evidence="2" id="KW-0677">Repeat</keyword>
<dbReference type="SUPFAM" id="SSF57903">
    <property type="entry name" value="FYVE/PHD zinc finger"/>
    <property type="match status" value="1"/>
</dbReference>
<dbReference type="Pfam" id="PF13831">
    <property type="entry name" value="PHD_2"/>
    <property type="match status" value="1"/>
</dbReference>
<feature type="domain" description="PHD-type" evidence="9">
    <location>
        <begin position="240"/>
        <end position="328"/>
    </location>
</feature>
<evidence type="ECO:0000256" key="6">
    <source>
        <dbReference type="PROSITE-ProRule" id="PRU00146"/>
    </source>
</evidence>
<dbReference type="RefSeq" id="XP_019856876.1">
    <property type="nucleotide sequence ID" value="XM_020001317.1"/>
</dbReference>
<sequence>MSSGYHHRFMSTGGGPTGQSTSSSSRTAELFRSDLITAMKLPDSHYLDSSNYVEIRDQWRSEWEVGVQVCVSPESIPQSSVRQSSLEEVREEQKFARPDEFFSDEVNSQLTQDEVLLKGTYEIDELDQAWLQLVNEKRKYKILAGSNGITEKLLKSSIMTLEKKCYYNMIKALATEESLRIEYDQSIVCDVCKDPEREEANEMIFCDSCNVCVHQACYGVQLIPKGSWLCRPCTSQQSRPFQCLLCPNKNGAMKRVKPGNGWAHMSCALWIPEVKIANIDKMEPITNIDSIPVSRWNLMCCICRERNGACIQCSYPTCVSSYHAHNFT</sequence>
<evidence type="ECO:0000259" key="8">
    <source>
        <dbReference type="PROSITE" id="PS50016"/>
    </source>
</evidence>
<dbReference type="AlphaFoldDB" id="A0AAN0JJA9"/>
<comment type="similarity">
    <text evidence="5">Belongs to the JADE family.</text>
</comment>
<dbReference type="Gene3D" id="3.30.40.10">
    <property type="entry name" value="Zinc/RING finger domain, C3HC4 (zinc finger)"/>
    <property type="match status" value="2"/>
</dbReference>
<dbReference type="InterPro" id="IPR034732">
    <property type="entry name" value="EPHD"/>
</dbReference>
<keyword evidence="11" id="KW-1185">Reference proteome</keyword>
<evidence type="ECO:0000313" key="11">
    <source>
        <dbReference type="Proteomes" id="UP000007879"/>
    </source>
</evidence>
<feature type="domain" description="PHD-type" evidence="8">
    <location>
        <begin position="186"/>
        <end position="236"/>
    </location>
</feature>
<organism evidence="10 11">
    <name type="scientific">Amphimedon queenslandica</name>
    <name type="common">Sponge</name>
    <dbReference type="NCBI Taxonomy" id="400682"/>
    <lineage>
        <taxon>Eukaryota</taxon>
        <taxon>Metazoa</taxon>
        <taxon>Porifera</taxon>
        <taxon>Demospongiae</taxon>
        <taxon>Heteroscleromorpha</taxon>
        <taxon>Haplosclerida</taxon>
        <taxon>Niphatidae</taxon>
        <taxon>Amphimedon</taxon>
    </lineage>
</organism>
<dbReference type="PANTHER" id="PTHR13793">
    <property type="entry name" value="PHD FINGER PROTEINS"/>
    <property type="match status" value="1"/>
</dbReference>
<evidence type="ECO:0000259" key="9">
    <source>
        <dbReference type="PROSITE" id="PS51805"/>
    </source>
</evidence>
<name>A0AAN0JJA9_AMPQE</name>
<accession>A0AAN0JJA9</accession>
<evidence type="ECO:0000256" key="2">
    <source>
        <dbReference type="ARBA" id="ARBA00022737"/>
    </source>
</evidence>